<feature type="coiled-coil region" evidence="1">
    <location>
        <begin position="245"/>
        <end position="296"/>
    </location>
</feature>
<evidence type="ECO:0000256" key="2">
    <source>
        <dbReference type="SAM" id="MobiDB-lite"/>
    </source>
</evidence>
<feature type="region of interest" description="Disordered" evidence="2">
    <location>
        <begin position="1"/>
        <end position="23"/>
    </location>
</feature>
<dbReference type="OrthoDB" id="299584at2759"/>
<dbReference type="InParanoid" id="I7MAB0"/>
<dbReference type="AlphaFoldDB" id="I7MAB0"/>
<accession>I7MAB0</accession>
<keyword evidence="4" id="KW-1185">Reference proteome</keyword>
<evidence type="ECO:0000313" key="4">
    <source>
        <dbReference type="Proteomes" id="UP000009168"/>
    </source>
</evidence>
<name>I7MAB0_TETTS</name>
<feature type="coiled-coil region" evidence="1">
    <location>
        <begin position="114"/>
        <end position="148"/>
    </location>
</feature>
<dbReference type="KEGG" id="tet:TTHERM_00298520"/>
<dbReference type="GeneID" id="7837045"/>
<feature type="region of interest" description="Disordered" evidence="2">
    <location>
        <begin position="887"/>
        <end position="910"/>
    </location>
</feature>
<keyword evidence="1" id="KW-0175">Coiled coil</keyword>
<dbReference type="EMBL" id="GG662449">
    <property type="protein sequence ID" value="EAS04241.2"/>
    <property type="molecule type" value="Genomic_DNA"/>
</dbReference>
<evidence type="ECO:0000313" key="3">
    <source>
        <dbReference type="EMBL" id="EAS04241.2"/>
    </source>
</evidence>
<feature type="region of interest" description="Disordered" evidence="2">
    <location>
        <begin position="443"/>
        <end position="465"/>
    </location>
</feature>
<proteinExistence type="predicted"/>
<reference evidence="4" key="1">
    <citation type="journal article" date="2006" name="PLoS Biol.">
        <title>Macronuclear genome sequence of the ciliate Tetrahymena thermophila, a model eukaryote.</title>
        <authorList>
            <person name="Eisen J.A."/>
            <person name="Coyne R.S."/>
            <person name="Wu M."/>
            <person name="Wu D."/>
            <person name="Thiagarajan M."/>
            <person name="Wortman J.R."/>
            <person name="Badger J.H."/>
            <person name="Ren Q."/>
            <person name="Amedeo P."/>
            <person name="Jones K.M."/>
            <person name="Tallon L.J."/>
            <person name="Delcher A.L."/>
            <person name="Salzberg S.L."/>
            <person name="Silva J.C."/>
            <person name="Haas B.J."/>
            <person name="Majoros W.H."/>
            <person name="Farzad M."/>
            <person name="Carlton J.M."/>
            <person name="Smith R.K. Jr."/>
            <person name="Garg J."/>
            <person name="Pearlman R.E."/>
            <person name="Karrer K.M."/>
            <person name="Sun L."/>
            <person name="Manning G."/>
            <person name="Elde N.C."/>
            <person name="Turkewitz A.P."/>
            <person name="Asai D.J."/>
            <person name="Wilkes D.E."/>
            <person name="Wang Y."/>
            <person name="Cai H."/>
            <person name="Collins K."/>
            <person name="Stewart B.A."/>
            <person name="Lee S.R."/>
            <person name="Wilamowska K."/>
            <person name="Weinberg Z."/>
            <person name="Ruzzo W.L."/>
            <person name="Wloga D."/>
            <person name="Gaertig J."/>
            <person name="Frankel J."/>
            <person name="Tsao C.-C."/>
            <person name="Gorovsky M.A."/>
            <person name="Keeling P.J."/>
            <person name="Waller R.F."/>
            <person name="Patron N.J."/>
            <person name="Cherry J.M."/>
            <person name="Stover N.A."/>
            <person name="Krieger C.J."/>
            <person name="del Toro C."/>
            <person name="Ryder H.F."/>
            <person name="Williamson S.C."/>
            <person name="Barbeau R.A."/>
            <person name="Hamilton E.P."/>
            <person name="Orias E."/>
        </authorList>
    </citation>
    <scope>NUCLEOTIDE SEQUENCE [LARGE SCALE GENOMIC DNA]</scope>
    <source>
        <strain evidence="4">SB210</strain>
    </source>
</reference>
<evidence type="ECO:0000256" key="1">
    <source>
        <dbReference type="SAM" id="Coils"/>
    </source>
</evidence>
<sequence length="910" mass="104431">MSINAERSREIAGGNSRNSTDLESYQKANTINSISNNANLKDFNQSFKIREFEWFEVETKIRKFVNELLQPTIKKISIDKKMLDDINDKIDKNNDSVKCLHDIIHYNNDGVKVIDNIYQKIATTNSNLEILNNKHNQQQERILQFEQNLLKDFQHIKDEMREVHKSRDKFQEDKNSLIEYFESFKKNTQDIISSLNKEITTSSQWTKQEFSKSWEHILKIDHQTNQNTQEIQIHNSKINEIFEKLTQINLKNSNFEQSMEQANKAISIMQNNINTAKKLTNKIEELMNKFKMVENYIEKYSSLYVQGQISDTLFSVLDKSSKRKLIQYEDKAFAAMNQVILNDDGIPNLNQKIEESINYLEKIVKRNAKYLQQKNGNTDDPYPFPSNQNEISIPFGFVDTFRQNSNGIDSVDEDNFNYEQKSLSPFSNNTIQPQNVNIEVRVQRNNSSSSNRNASSSNNNNIASQNQVITPVNNTNNSNNNNNNTTIQAQNKVNTQHSKRSSLNSLNSQQKYDISNRQFAQLKLMIDLEVQRMKEAIENKTTNLQNGLLENEEIMQINISKIQEEMEKGINVLKQQNNNVLLETGVLDKKITGIWNELEKIVNTFNILSETVHKLIHFNTLSNSLVLQDELDKQSIALYGFRSNFSDDPKMVKTLRNPAIMASSPGTTSNVAQKTISKGAFPNLILDQNCISCSGQSAQINQAFKMACLAYNPSTVNIDGRSYKREEVLEVATRLLQAARQQYGLKQNVNDFQELSQIESSSQNDVLDVSLNRTDQANQNNEQVNEESNKQAPTNFSNKIINNSAINTQNSALDNVRTAITQNSTSSFSHNGRFYINSQLSNNDQQQFRTNYANTSQNNASFLNQQSKIQNILPQLEGLKPRSRAISKNKSIQNNQQRIGSSQRREHTHH</sequence>
<gene>
    <name evidence="3" type="ORF">TTHERM_00298520</name>
</gene>
<dbReference type="Proteomes" id="UP000009168">
    <property type="component" value="Unassembled WGS sequence"/>
</dbReference>
<feature type="compositionally biased region" description="Basic and acidic residues" evidence="2">
    <location>
        <begin position="1"/>
        <end position="10"/>
    </location>
</feature>
<feature type="compositionally biased region" description="Polar residues" evidence="2">
    <location>
        <begin position="888"/>
        <end position="902"/>
    </location>
</feature>
<dbReference type="RefSeq" id="XP_001024486.2">
    <property type="nucleotide sequence ID" value="XM_001024486.2"/>
</dbReference>
<organism evidence="3 4">
    <name type="scientific">Tetrahymena thermophila (strain SB210)</name>
    <dbReference type="NCBI Taxonomy" id="312017"/>
    <lineage>
        <taxon>Eukaryota</taxon>
        <taxon>Sar</taxon>
        <taxon>Alveolata</taxon>
        <taxon>Ciliophora</taxon>
        <taxon>Intramacronucleata</taxon>
        <taxon>Oligohymenophorea</taxon>
        <taxon>Hymenostomatida</taxon>
        <taxon>Tetrahymenina</taxon>
        <taxon>Tetrahymenidae</taxon>
        <taxon>Tetrahymena</taxon>
    </lineage>
</organism>
<protein>
    <submittedName>
        <fullName evidence="3">Uncharacterized protein</fullName>
    </submittedName>
</protein>
<dbReference type="eggNOG" id="ENOG502SQ92">
    <property type="taxonomic scope" value="Eukaryota"/>
</dbReference>